<keyword evidence="1" id="KW-0479">Metal-binding</keyword>
<keyword evidence="8" id="KW-1185">Reference proteome</keyword>
<evidence type="ECO:0000256" key="1">
    <source>
        <dbReference type="ARBA" id="ARBA00022723"/>
    </source>
</evidence>
<dbReference type="PROSITE" id="PS50812">
    <property type="entry name" value="PWWP"/>
    <property type="match status" value="1"/>
</dbReference>
<protein>
    <recommendedName>
        <fullName evidence="9">Zinc finger CW-type PWWP domain protein 1</fullName>
    </recommendedName>
</protein>
<dbReference type="Pfam" id="PF00855">
    <property type="entry name" value="PWWP"/>
    <property type="match status" value="1"/>
</dbReference>
<proteinExistence type="predicted"/>
<keyword evidence="2" id="KW-0863">Zinc-finger</keyword>
<dbReference type="Gene3D" id="2.30.30.140">
    <property type="match status" value="1"/>
</dbReference>
<dbReference type="PANTHER" id="PTHR15999">
    <property type="entry name" value="ZINC FINGER CW-TYPE PWWP DOMAIN PROTEIN 1"/>
    <property type="match status" value="1"/>
</dbReference>
<feature type="domain" description="CW-type" evidence="6">
    <location>
        <begin position="26"/>
        <end position="80"/>
    </location>
</feature>
<dbReference type="InterPro" id="IPR042778">
    <property type="entry name" value="ZCWPW1/ZCWPW2"/>
</dbReference>
<name>A0AAV2BZK3_9ARAC</name>
<evidence type="ECO:0000256" key="4">
    <source>
        <dbReference type="SAM" id="MobiDB-lite"/>
    </source>
</evidence>
<feature type="region of interest" description="Disordered" evidence="4">
    <location>
        <begin position="370"/>
        <end position="425"/>
    </location>
</feature>
<dbReference type="Pfam" id="PF07496">
    <property type="entry name" value="zf-CW"/>
    <property type="match status" value="1"/>
</dbReference>
<dbReference type="PANTHER" id="PTHR15999:SF2">
    <property type="entry name" value="ZINC FINGER CW-TYPE PWWP DOMAIN PROTEIN 1"/>
    <property type="match status" value="1"/>
</dbReference>
<feature type="region of interest" description="Disordered" evidence="4">
    <location>
        <begin position="588"/>
        <end position="612"/>
    </location>
</feature>
<evidence type="ECO:0008006" key="9">
    <source>
        <dbReference type="Google" id="ProtNLM"/>
    </source>
</evidence>
<dbReference type="GO" id="GO:0008270">
    <property type="term" value="F:zinc ion binding"/>
    <property type="evidence" value="ECO:0007669"/>
    <property type="project" value="UniProtKB-KW"/>
</dbReference>
<evidence type="ECO:0000313" key="8">
    <source>
        <dbReference type="Proteomes" id="UP001497382"/>
    </source>
</evidence>
<evidence type="ECO:0000259" key="5">
    <source>
        <dbReference type="PROSITE" id="PS50812"/>
    </source>
</evidence>
<feature type="compositionally biased region" description="Acidic residues" evidence="4">
    <location>
        <begin position="372"/>
        <end position="381"/>
    </location>
</feature>
<accession>A0AAV2BZK3</accession>
<evidence type="ECO:0000256" key="2">
    <source>
        <dbReference type="ARBA" id="ARBA00022771"/>
    </source>
</evidence>
<dbReference type="InterPro" id="IPR000313">
    <property type="entry name" value="PWWP_dom"/>
</dbReference>
<feature type="compositionally biased region" description="Basic and acidic residues" evidence="4">
    <location>
        <begin position="387"/>
        <end position="403"/>
    </location>
</feature>
<evidence type="ECO:0000313" key="7">
    <source>
        <dbReference type="EMBL" id="CAL1301322.1"/>
    </source>
</evidence>
<sequence length="612" mass="70520">MEKINLKKPKVSARDRHLKWINYYGSKNFGIWVECTICKKWRRTLQYSESHEVPDNWWCSMLTLESGGKGSCNDSEEEDTDLYLEYSPGSIVWAKVEGYPWWPGIVDGDPITDEYVVRDNRMLSYNVTFLDKKPTRAWIPEIFICPFSKPPKLKKGCLKKFRQNNYAYAISDAKRRAETAMKMTIKARLQTYSFVHLYKGRWPTAPKFEKCDVEEYENKNVEDMACISLKTRDKLAPNDLTNNDHRRIEKTVSRKENNIAKQKKSISKNLDIQSSEKKICNKELSNNGNFIPKKERLFPLMKKKDSERLSSIKKTSRNGLVESTESIAAPVQEKKVKGMKRKMNRKFIPRKEKKFDESSRTLTDDSINLESENSECEEDDSSNAVSIHEDDSSSIHASEERSTVKSNENGLSAEPYYKKHGAKERTNNVKNLNERKIKKKTASTDKTMHFSSKEEIAKHIDEAISAVLEFVHNENLKTSDSSVKRKLVERPNEQNSFKNIKQSSDKIENITHLPQVPAGIELLPIFNSTSDVNKQIISEETKLLKMSQKNMKSKYSKIKGFPKQPASYFSVPFKDSAERMVNDEVTAAKNLNKENKTSKSTSKNPKKIVILL</sequence>
<keyword evidence="3" id="KW-0862">Zinc</keyword>
<evidence type="ECO:0000259" key="6">
    <source>
        <dbReference type="PROSITE" id="PS51050"/>
    </source>
</evidence>
<organism evidence="7 8">
    <name type="scientific">Larinioides sclopetarius</name>
    <dbReference type="NCBI Taxonomy" id="280406"/>
    <lineage>
        <taxon>Eukaryota</taxon>
        <taxon>Metazoa</taxon>
        <taxon>Ecdysozoa</taxon>
        <taxon>Arthropoda</taxon>
        <taxon>Chelicerata</taxon>
        <taxon>Arachnida</taxon>
        <taxon>Araneae</taxon>
        <taxon>Araneomorphae</taxon>
        <taxon>Entelegynae</taxon>
        <taxon>Araneoidea</taxon>
        <taxon>Araneidae</taxon>
        <taxon>Larinioides</taxon>
    </lineage>
</organism>
<dbReference type="InterPro" id="IPR011124">
    <property type="entry name" value="Znf_CW"/>
</dbReference>
<gene>
    <name evidence="7" type="ORF">LARSCL_LOCUS22442</name>
</gene>
<dbReference type="GO" id="GO:0005634">
    <property type="term" value="C:nucleus"/>
    <property type="evidence" value="ECO:0007669"/>
    <property type="project" value="TreeGrafter"/>
</dbReference>
<dbReference type="SUPFAM" id="SSF63748">
    <property type="entry name" value="Tudor/PWWP/MBT"/>
    <property type="match status" value="1"/>
</dbReference>
<dbReference type="CDD" id="cd20145">
    <property type="entry name" value="PWWP_ZCWPW1"/>
    <property type="match status" value="1"/>
</dbReference>
<dbReference type="PROSITE" id="PS51050">
    <property type="entry name" value="ZF_CW"/>
    <property type="match status" value="1"/>
</dbReference>
<dbReference type="Gene3D" id="3.30.40.100">
    <property type="match status" value="1"/>
</dbReference>
<reference evidence="7 8" key="1">
    <citation type="submission" date="2024-04" db="EMBL/GenBank/DDBJ databases">
        <authorList>
            <person name="Rising A."/>
            <person name="Reimegard J."/>
            <person name="Sonavane S."/>
            <person name="Akerstrom W."/>
            <person name="Nylinder S."/>
            <person name="Hedman E."/>
            <person name="Kallberg Y."/>
        </authorList>
    </citation>
    <scope>NUCLEOTIDE SEQUENCE [LARGE SCALE GENOMIC DNA]</scope>
</reference>
<evidence type="ECO:0000256" key="3">
    <source>
        <dbReference type="ARBA" id="ARBA00022833"/>
    </source>
</evidence>
<dbReference type="SMART" id="SM00293">
    <property type="entry name" value="PWWP"/>
    <property type="match status" value="1"/>
</dbReference>
<dbReference type="AlphaFoldDB" id="A0AAV2BZK3"/>
<dbReference type="Proteomes" id="UP001497382">
    <property type="component" value="Unassembled WGS sequence"/>
</dbReference>
<dbReference type="EMBL" id="CAXIEN010000653">
    <property type="protein sequence ID" value="CAL1301322.1"/>
    <property type="molecule type" value="Genomic_DNA"/>
</dbReference>
<comment type="caution">
    <text evidence="7">The sequence shown here is derived from an EMBL/GenBank/DDBJ whole genome shotgun (WGS) entry which is preliminary data.</text>
</comment>
<feature type="domain" description="PWWP" evidence="5">
    <location>
        <begin position="88"/>
        <end position="150"/>
    </location>
</feature>